<feature type="compositionally biased region" description="Basic and acidic residues" evidence="1">
    <location>
        <begin position="133"/>
        <end position="153"/>
    </location>
</feature>
<dbReference type="AlphaFoldDB" id="A0A1H0VQF1"/>
<keyword evidence="2" id="KW-0732">Signal</keyword>
<dbReference type="EMBL" id="FNJR01000009">
    <property type="protein sequence ID" value="SDP80326.1"/>
    <property type="molecule type" value="Genomic_DNA"/>
</dbReference>
<feature type="compositionally biased region" description="Low complexity" evidence="1">
    <location>
        <begin position="40"/>
        <end position="55"/>
    </location>
</feature>
<evidence type="ECO:0008006" key="5">
    <source>
        <dbReference type="Google" id="ProtNLM"/>
    </source>
</evidence>
<feature type="region of interest" description="Disordered" evidence="1">
    <location>
        <begin position="130"/>
        <end position="165"/>
    </location>
</feature>
<dbReference type="OrthoDB" id="5197927at2"/>
<feature type="compositionally biased region" description="Polar residues" evidence="1">
    <location>
        <begin position="62"/>
        <end position="76"/>
    </location>
</feature>
<sequence length="250" mass="25182">MTQHNSKADTVRSIVAPLAALALLTTAGCGGDETGSPQRSPTSSVTASSEASSGTESERNGSDTTSSATPRPNTPSHEGGGGSDETDDSGGTGTGNGSAAPSPGGGDGSDTAGKRPEATLADMDPCALLTPAQRDELGLPRATANKEEGKSRSCEFNPPKGSGPSTSALIVIHEDKGLNSFSGMTGEAERTRVAGHDSKIQCEYGNCLIGIAVTENSRVDVQSTVLGDDTATEKLGDRIAKMVTGNLSNS</sequence>
<name>A0A1H0VQF1_9ACTN</name>
<feature type="chain" id="PRO_5039418947" description="DUF3558 domain-containing protein" evidence="2">
    <location>
        <begin position="28"/>
        <end position="250"/>
    </location>
</feature>
<evidence type="ECO:0000256" key="1">
    <source>
        <dbReference type="SAM" id="MobiDB-lite"/>
    </source>
</evidence>
<evidence type="ECO:0000256" key="2">
    <source>
        <dbReference type="SAM" id="SignalP"/>
    </source>
</evidence>
<feature type="signal peptide" evidence="2">
    <location>
        <begin position="1"/>
        <end position="27"/>
    </location>
</feature>
<evidence type="ECO:0000313" key="3">
    <source>
        <dbReference type="EMBL" id="SDP80326.1"/>
    </source>
</evidence>
<organism evidence="3 4">
    <name type="scientific">Actinopolyspora xinjiangensis</name>
    <dbReference type="NCBI Taxonomy" id="405564"/>
    <lineage>
        <taxon>Bacteria</taxon>
        <taxon>Bacillati</taxon>
        <taxon>Actinomycetota</taxon>
        <taxon>Actinomycetes</taxon>
        <taxon>Actinopolysporales</taxon>
        <taxon>Actinopolysporaceae</taxon>
        <taxon>Actinopolyspora</taxon>
    </lineage>
</organism>
<dbReference type="STRING" id="405564.SAMN04487905_109133"/>
<evidence type="ECO:0000313" key="4">
    <source>
        <dbReference type="Proteomes" id="UP000199497"/>
    </source>
</evidence>
<dbReference type="RefSeq" id="WP_092602696.1">
    <property type="nucleotide sequence ID" value="NZ_FNJR01000009.1"/>
</dbReference>
<feature type="region of interest" description="Disordered" evidence="1">
    <location>
        <begin position="27"/>
        <end position="117"/>
    </location>
</feature>
<protein>
    <recommendedName>
        <fullName evidence="5">DUF3558 domain-containing protein</fullName>
    </recommendedName>
</protein>
<proteinExistence type="predicted"/>
<dbReference type="PROSITE" id="PS51257">
    <property type="entry name" value="PROKAR_LIPOPROTEIN"/>
    <property type="match status" value="1"/>
</dbReference>
<dbReference type="Proteomes" id="UP000199497">
    <property type="component" value="Unassembled WGS sequence"/>
</dbReference>
<keyword evidence="4" id="KW-1185">Reference proteome</keyword>
<accession>A0A1H0VQF1</accession>
<reference evidence="4" key="1">
    <citation type="submission" date="2016-10" db="EMBL/GenBank/DDBJ databases">
        <authorList>
            <person name="Varghese N."/>
            <person name="Submissions S."/>
        </authorList>
    </citation>
    <scope>NUCLEOTIDE SEQUENCE [LARGE SCALE GENOMIC DNA]</scope>
    <source>
        <strain evidence="4">DSM 46732</strain>
    </source>
</reference>
<gene>
    <name evidence="3" type="ORF">SAMN04487905_109133</name>
</gene>